<evidence type="ECO:0000256" key="1">
    <source>
        <dbReference type="SAM" id="MobiDB-lite"/>
    </source>
</evidence>
<evidence type="ECO:0000313" key="2">
    <source>
        <dbReference type="EMBL" id="BAT97250.1"/>
    </source>
</evidence>
<organism evidence="2 3">
    <name type="scientific">Vigna angularis var. angularis</name>
    <dbReference type="NCBI Taxonomy" id="157739"/>
    <lineage>
        <taxon>Eukaryota</taxon>
        <taxon>Viridiplantae</taxon>
        <taxon>Streptophyta</taxon>
        <taxon>Embryophyta</taxon>
        <taxon>Tracheophyta</taxon>
        <taxon>Spermatophyta</taxon>
        <taxon>Magnoliopsida</taxon>
        <taxon>eudicotyledons</taxon>
        <taxon>Gunneridae</taxon>
        <taxon>Pentapetalae</taxon>
        <taxon>rosids</taxon>
        <taxon>fabids</taxon>
        <taxon>Fabales</taxon>
        <taxon>Fabaceae</taxon>
        <taxon>Papilionoideae</taxon>
        <taxon>50 kb inversion clade</taxon>
        <taxon>NPAAA clade</taxon>
        <taxon>indigoferoid/millettioid clade</taxon>
        <taxon>Phaseoleae</taxon>
        <taxon>Vigna</taxon>
    </lineage>
</organism>
<feature type="compositionally biased region" description="Low complexity" evidence="1">
    <location>
        <begin position="119"/>
        <end position="148"/>
    </location>
</feature>
<dbReference type="AlphaFoldDB" id="A0A0S3SWZ5"/>
<name>A0A0S3SWZ5_PHAAN</name>
<feature type="region of interest" description="Disordered" evidence="1">
    <location>
        <begin position="109"/>
        <end position="207"/>
    </location>
</feature>
<dbReference type="Proteomes" id="UP000291084">
    <property type="component" value="Chromosome 9"/>
</dbReference>
<keyword evidence="3" id="KW-1185">Reference proteome</keyword>
<gene>
    <name evidence="2" type="primary">Vigan.09G064000</name>
    <name evidence="2" type="ORF">VIGAN_09064000</name>
</gene>
<protein>
    <submittedName>
        <fullName evidence="2">Uncharacterized protein</fullName>
    </submittedName>
</protein>
<reference evidence="2 3" key="1">
    <citation type="journal article" date="2015" name="Sci. Rep.">
        <title>The power of single molecule real-time sequencing technology in the de novo assembly of a eukaryotic genome.</title>
        <authorList>
            <person name="Sakai H."/>
            <person name="Naito K."/>
            <person name="Ogiso-Tanaka E."/>
            <person name="Takahashi Y."/>
            <person name="Iseki K."/>
            <person name="Muto C."/>
            <person name="Satou K."/>
            <person name="Teruya K."/>
            <person name="Shiroma A."/>
            <person name="Shimoji M."/>
            <person name="Hirano T."/>
            <person name="Itoh T."/>
            <person name="Kaga A."/>
            <person name="Tomooka N."/>
        </authorList>
    </citation>
    <scope>NUCLEOTIDE SEQUENCE [LARGE SCALE GENOMIC DNA]</scope>
    <source>
        <strain evidence="3">cv. Shumari</strain>
    </source>
</reference>
<dbReference type="EMBL" id="AP015042">
    <property type="protein sequence ID" value="BAT97250.1"/>
    <property type="molecule type" value="Genomic_DNA"/>
</dbReference>
<dbReference type="PANTHER" id="PTHR31061:SF28">
    <property type="entry name" value="HEPARAN-ALPHA-GLUCOSAMINIDE N-ACETYLTRANSFERASE-LIKE"/>
    <property type="match status" value="1"/>
</dbReference>
<sequence>MLTMFSTQYQVNCSMRGDLGPACNSAGMIDRYILGLGHLYRKLVYRNQENQFIEILGYVVVDSVSYNYALCNWKHLLHFVASFNTIQDNYTHTIAMSYIRSSNLTPTTFVKPSPSPNLSTTSRVSSPPTSTTMKPPLTSVSTSSSPSSARATYTRHSPASSPSSPPMGRRSPRPSATTPTTSSSNLTARRTPSCSPTFISSATACPT</sequence>
<dbReference type="PANTHER" id="PTHR31061">
    <property type="entry name" value="LD22376P"/>
    <property type="match status" value="1"/>
</dbReference>
<evidence type="ECO:0000313" key="3">
    <source>
        <dbReference type="Proteomes" id="UP000291084"/>
    </source>
</evidence>
<proteinExistence type="predicted"/>
<feature type="compositionally biased region" description="Low complexity" evidence="1">
    <location>
        <begin position="155"/>
        <end position="184"/>
    </location>
</feature>
<feature type="compositionally biased region" description="Polar residues" evidence="1">
    <location>
        <begin position="185"/>
        <end position="207"/>
    </location>
</feature>
<accession>A0A0S3SWZ5</accession>